<dbReference type="Pfam" id="PF11940">
    <property type="entry name" value="DUF3458"/>
    <property type="match status" value="1"/>
</dbReference>
<evidence type="ECO:0000256" key="8">
    <source>
        <dbReference type="ARBA" id="ARBA00022723"/>
    </source>
</evidence>
<keyword evidence="6 18" id="KW-0031">Aminopeptidase</keyword>
<dbReference type="Gene3D" id="2.60.40.1840">
    <property type="match status" value="1"/>
</dbReference>
<dbReference type="RefSeq" id="WP_168875396.1">
    <property type="nucleotide sequence ID" value="NZ_JABAIM010000001.1"/>
</dbReference>
<comment type="similarity">
    <text evidence="3">Belongs to the peptidase M1 family.</text>
</comment>
<comment type="catalytic activity">
    <reaction evidence="1">
        <text>Release of an N-terminal amino acid, Xaa-|-Yaa- from a peptide, amide or arylamide. Xaa is preferably Ala, but may be most amino acids including Pro (slow action). When a terminal hydrophobic residue is followed by a prolyl residue, the two may be released as an intact Xaa-Pro dipeptide.</text>
        <dbReference type="EC" id="3.4.11.2"/>
    </reaction>
</comment>
<keyword evidence="7" id="KW-0645">Protease</keyword>
<dbReference type="NCBIfam" id="TIGR02414">
    <property type="entry name" value="pepN_proteo"/>
    <property type="match status" value="1"/>
</dbReference>
<accession>A0A847S7X7</accession>
<dbReference type="FunFam" id="2.60.40.1730:FF:000005">
    <property type="entry name" value="Aminopeptidase N"/>
    <property type="match status" value="1"/>
</dbReference>
<evidence type="ECO:0000256" key="6">
    <source>
        <dbReference type="ARBA" id="ARBA00022438"/>
    </source>
</evidence>
<evidence type="ECO:0000313" key="18">
    <source>
        <dbReference type="EMBL" id="NLR73736.1"/>
    </source>
</evidence>
<dbReference type="CDD" id="cd09600">
    <property type="entry name" value="M1_APN"/>
    <property type="match status" value="1"/>
</dbReference>
<dbReference type="PANTHER" id="PTHR46322:SF1">
    <property type="entry name" value="PUROMYCIN-SENSITIVE AMINOPEPTIDASE"/>
    <property type="match status" value="1"/>
</dbReference>
<feature type="domain" description="Peptidase M1 membrane alanine aminopeptidase" evidence="14">
    <location>
        <begin position="232"/>
        <end position="445"/>
    </location>
</feature>
<dbReference type="FunFam" id="1.10.390.10:FF:000002">
    <property type="entry name" value="Aminopeptidase N"/>
    <property type="match status" value="1"/>
</dbReference>
<keyword evidence="11" id="KW-0482">Metalloprotease</keyword>
<evidence type="ECO:0000313" key="19">
    <source>
        <dbReference type="Proteomes" id="UP000587991"/>
    </source>
</evidence>
<dbReference type="InterPro" id="IPR037144">
    <property type="entry name" value="Peptidase_M1_pepN_C_sf"/>
</dbReference>
<evidence type="ECO:0000256" key="13">
    <source>
        <dbReference type="NCBIfam" id="TIGR02414"/>
    </source>
</evidence>
<dbReference type="Pfam" id="PF17432">
    <property type="entry name" value="DUF3458_C"/>
    <property type="match status" value="1"/>
</dbReference>
<dbReference type="Gene3D" id="2.60.40.1730">
    <property type="entry name" value="tricorn interacting facor f3 domain"/>
    <property type="match status" value="1"/>
</dbReference>
<name>A0A847S7X7_9NEIS</name>
<dbReference type="Gene3D" id="1.10.390.10">
    <property type="entry name" value="Neutral Protease Domain 2"/>
    <property type="match status" value="1"/>
</dbReference>
<evidence type="ECO:0000256" key="5">
    <source>
        <dbReference type="ARBA" id="ARBA00015611"/>
    </source>
</evidence>
<dbReference type="SUPFAM" id="SSF63737">
    <property type="entry name" value="Leukotriene A4 hydrolase N-terminal domain"/>
    <property type="match status" value="1"/>
</dbReference>
<feature type="domain" description="Peptidase M1 alanyl aminopeptidase C-terminal" evidence="16">
    <location>
        <begin position="558"/>
        <end position="880"/>
    </location>
</feature>
<dbReference type="Proteomes" id="UP000587991">
    <property type="component" value="Unassembled WGS sequence"/>
</dbReference>
<reference evidence="18 19" key="1">
    <citation type="submission" date="2020-04" db="EMBL/GenBank/DDBJ databases">
        <title>Draft genome of Leeia sp. IMCC25680.</title>
        <authorList>
            <person name="Song J."/>
            <person name="Cho J.-C."/>
        </authorList>
    </citation>
    <scope>NUCLEOTIDE SEQUENCE [LARGE SCALE GENOMIC DNA]</scope>
    <source>
        <strain evidence="18 19">IMCC25680</strain>
    </source>
</reference>
<evidence type="ECO:0000256" key="4">
    <source>
        <dbReference type="ARBA" id="ARBA00012564"/>
    </source>
</evidence>
<feature type="domain" description="Peptidase M1 alanyl aminopeptidase Ig-like fold" evidence="15">
    <location>
        <begin position="450"/>
        <end position="554"/>
    </location>
</feature>
<dbReference type="GO" id="GO:0008270">
    <property type="term" value="F:zinc ion binding"/>
    <property type="evidence" value="ECO:0007669"/>
    <property type="project" value="InterPro"/>
</dbReference>
<evidence type="ECO:0000256" key="1">
    <source>
        <dbReference type="ARBA" id="ARBA00000098"/>
    </source>
</evidence>
<keyword evidence="8" id="KW-0479">Metal-binding</keyword>
<protein>
    <recommendedName>
        <fullName evidence="5 13">Aminopeptidase N</fullName>
        <ecNumber evidence="4 13">3.4.11.2</ecNumber>
    </recommendedName>
</protein>
<sequence>MRTETPQTIYLKDYLPSPYIIDRIDLKFELREVDTEVEARMVITRNPASAEVNAPLVLVGDALELVSVKIDGETLAADRYTVSPTELVIRDLPDSCFCDVVTRIQPQTNTTLSGLYKSNDNFYTQCEAEGFRRIMYYLDRPDVMTRFSTTIVADKQKYPVLLSNGNKVGEGDSGKGRHWVKWVDPFRKPAYLFALVAGKLVVLEDHFRTRSGREVLLQIWVEHGNLDKCHHAMASVKRAMKWDEDRFGLEYDLDIYMIVAVSDFTMGAMENKGLNIFNTKYVLARPETATDWDFGAIEAVIGHEYFHNWTGNRVTCRDWFQLSLKEGLTVFRDQEFSMDLGSRAVERIDQVKTLRSAQFPEDAGPMAHPIRPTSYIEINNFYTVTIYEKGAEVIRMQHTLLGEAGFRKGMDLYFRRHDGQAVTTEDFVAAMADANGADLEQFKRWYDQAGTPVLRASGQYDAEQHCYRLTLAQSCPATPGQPEKLPFHIPVKMGLLGIEGQTLPLRLRGEAEAIQGSRVLSLTDAEQTFEFVDIPCQPVPSLLQGFSAPVKLEMAYTDAELAFLLAHDSDEFNRWDAGQKLAERVLLALVADAQAGRPLQLPEHFTSAMRQVLNNEQLDPALAAQALSLPTEGWLAEVMEVADPDTIHQARQFVRRKLAQALSADWLRHYQRLTQGAYVWTGDASAKRALRNVCLSYLCAGEQEQELQRAHEQFMQADNMTDQQAALAVLANVAHPLREHALSHFADQWQDEALVMDKWLQMQATSCLPGTLEHVKQLTQHRCFTLTNPNKVYALIRSFASANPLHFHAADGSGYHWVADQVLALDGINPQVASRVVSAFNRWKKYDTARQGLMKAELQRILAKEGLSPDVFEIASKALQA</sequence>
<dbReference type="EC" id="3.4.11.2" evidence="4 13"/>
<dbReference type="InterPro" id="IPR012779">
    <property type="entry name" value="Peptidase_M1_pepN"/>
</dbReference>
<dbReference type="InterPro" id="IPR045357">
    <property type="entry name" value="Aminopeptidase_N-like_N"/>
</dbReference>
<evidence type="ECO:0000256" key="3">
    <source>
        <dbReference type="ARBA" id="ARBA00010136"/>
    </source>
</evidence>
<dbReference type="FunFam" id="3.30.2010.30:FF:000002">
    <property type="entry name" value="Putative aminopeptidase N"/>
    <property type="match status" value="1"/>
</dbReference>
<dbReference type="PANTHER" id="PTHR46322">
    <property type="entry name" value="PUROMYCIN-SENSITIVE AMINOPEPTIDASE"/>
    <property type="match status" value="1"/>
</dbReference>
<dbReference type="Gene3D" id="3.30.2010.30">
    <property type="match status" value="1"/>
</dbReference>
<dbReference type="InterPro" id="IPR038438">
    <property type="entry name" value="PepN_Ig-like_sf"/>
</dbReference>
<dbReference type="EMBL" id="JABAIM010000001">
    <property type="protein sequence ID" value="NLR73736.1"/>
    <property type="molecule type" value="Genomic_DNA"/>
</dbReference>
<dbReference type="InterPro" id="IPR024601">
    <property type="entry name" value="Peptidase_M1_pepN_C"/>
</dbReference>
<evidence type="ECO:0000256" key="7">
    <source>
        <dbReference type="ARBA" id="ARBA00022670"/>
    </source>
</evidence>
<dbReference type="AlphaFoldDB" id="A0A847S7X7"/>
<gene>
    <name evidence="18" type="primary">pepN</name>
    <name evidence="18" type="ORF">HF682_00995</name>
</gene>
<evidence type="ECO:0000259" key="15">
    <source>
        <dbReference type="Pfam" id="PF11940"/>
    </source>
</evidence>
<dbReference type="Pfam" id="PF17900">
    <property type="entry name" value="Peptidase_M1_N"/>
    <property type="match status" value="1"/>
</dbReference>
<dbReference type="Gene3D" id="1.25.50.10">
    <property type="entry name" value="Peptidase M1, alanyl aminopeptidase, C-terminal domain"/>
    <property type="match status" value="1"/>
</dbReference>
<evidence type="ECO:0000259" key="17">
    <source>
        <dbReference type="Pfam" id="PF17900"/>
    </source>
</evidence>
<evidence type="ECO:0000256" key="2">
    <source>
        <dbReference type="ARBA" id="ARBA00001947"/>
    </source>
</evidence>
<keyword evidence="10" id="KW-0862">Zinc</keyword>
<evidence type="ECO:0000256" key="9">
    <source>
        <dbReference type="ARBA" id="ARBA00022801"/>
    </source>
</evidence>
<organism evidence="18 19">
    <name type="scientific">Leeia aquatica</name>
    <dbReference type="NCBI Taxonomy" id="2725557"/>
    <lineage>
        <taxon>Bacteria</taxon>
        <taxon>Pseudomonadati</taxon>
        <taxon>Pseudomonadota</taxon>
        <taxon>Betaproteobacteria</taxon>
        <taxon>Neisseriales</taxon>
        <taxon>Leeiaceae</taxon>
        <taxon>Leeia</taxon>
    </lineage>
</organism>
<comment type="function">
    <text evidence="12">Aminopeptidase N is involved in the degradation of intracellular peptides generated by protein breakdown during normal growth as well as in response to nutrient starvation.</text>
</comment>
<evidence type="ECO:0000256" key="11">
    <source>
        <dbReference type="ARBA" id="ARBA00023049"/>
    </source>
</evidence>
<dbReference type="InterPro" id="IPR014782">
    <property type="entry name" value="Peptidase_M1_dom"/>
</dbReference>
<dbReference type="InterPro" id="IPR001930">
    <property type="entry name" value="Peptidase_M1"/>
</dbReference>
<dbReference type="InterPro" id="IPR035414">
    <property type="entry name" value="Peptidase_M1_pepN_Ig-like"/>
</dbReference>
<dbReference type="InterPro" id="IPR027268">
    <property type="entry name" value="Peptidase_M4/M1_CTD_sf"/>
</dbReference>
<dbReference type="PRINTS" id="PR00756">
    <property type="entry name" value="ALADIPTASE"/>
</dbReference>
<keyword evidence="19" id="KW-1185">Reference proteome</keyword>
<evidence type="ECO:0000256" key="12">
    <source>
        <dbReference type="ARBA" id="ARBA00059739"/>
    </source>
</evidence>
<proteinExistence type="inferred from homology"/>
<dbReference type="GO" id="GO:0006508">
    <property type="term" value="P:proteolysis"/>
    <property type="evidence" value="ECO:0007669"/>
    <property type="project" value="UniProtKB-UniRule"/>
</dbReference>
<dbReference type="SUPFAM" id="SSF55486">
    <property type="entry name" value="Metalloproteases ('zincins'), catalytic domain"/>
    <property type="match status" value="1"/>
</dbReference>
<comment type="caution">
    <text evidence="18">The sequence shown here is derived from an EMBL/GenBank/DDBJ whole genome shotgun (WGS) entry which is preliminary data.</text>
</comment>
<dbReference type="InterPro" id="IPR042097">
    <property type="entry name" value="Aminopeptidase_N-like_N_sf"/>
</dbReference>
<keyword evidence="9 18" id="KW-0378">Hydrolase</keyword>
<dbReference type="FunFam" id="2.60.40.1840:FF:000001">
    <property type="entry name" value="Aminopeptidase N"/>
    <property type="match status" value="1"/>
</dbReference>
<dbReference type="GO" id="GO:0016285">
    <property type="term" value="F:alanyl aminopeptidase activity"/>
    <property type="evidence" value="ECO:0007669"/>
    <property type="project" value="UniProtKB-EC"/>
</dbReference>
<evidence type="ECO:0000259" key="16">
    <source>
        <dbReference type="Pfam" id="PF17432"/>
    </source>
</evidence>
<feature type="domain" description="Aminopeptidase N-like N-terminal" evidence="17">
    <location>
        <begin position="104"/>
        <end position="192"/>
    </location>
</feature>
<evidence type="ECO:0000256" key="10">
    <source>
        <dbReference type="ARBA" id="ARBA00022833"/>
    </source>
</evidence>
<dbReference type="GO" id="GO:0008237">
    <property type="term" value="F:metallopeptidase activity"/>
    <property type="evidence" value="ECO:0007669"/>
    <property type="project" value="UniProtKB-UniRule"/>
</dbReference>
<evidence type="ECO:0000259" key="14">
    <source>
        <dbReference type="Pfam" id="PF01433"/>
    </source>
</evidence>
<comment type="cofactor">
    <cofactor evidence="2">
        <name>Zn(2+)</name>
        <dbReference type="ChEBI" id="CHEBI:29105"/>
    </cofactor>
</comment>
<dbReference type="Pfam" id="PF01433">
    <property type="entry name" value="Peptidase_M1"/>
    <property type="match status" value="1"/>
</dbReference>